<evidence type="ECO:0000256" key="1">
    <source>
        <dbReference type="SAM" id="MobiDB-lite"/>
    </source>
</evidence>
<evidence type="ECO:0000313" key="2">
    <source>
        <dbReference type="EMBL" id="QXH53091.1"/>
    </source>
</evidence>
<evidence type="ECO:0000313" key="3">
    <source>
        <dbReference type="Proteomes" id="UP001046350"/>
    </source>
</evidence>
<gene>
    <name evidence="2" type="ORF">KSS94_08230</name>
</gene>
<sequence>MPAHKNDIRNLLAKYRKHCIGDPSGLAEAQRYITSMTDKALAEYKTRKASGFSSTTTPPRRKKGSSSPKKKTLWSEFYEYASPTNENVTGKSIRNHIRTLIEAEQHQQCCYCRRPLLNNAYAKPIEHILPHSIFVQHTFNILNLSISCVDCNSKKSDDVWTAHGERFWRTTRYPTARAFSDMYHPRLHRYDEHIKFFRVQSNTHCISIYTGLTPQGIKLCEKLLTHISKLEVFVSANSELKKHIQTLQDEQSQPGSAAGDAIEAFKKAFDKATEAILEDV</sequence>
<dbReference type="RefSeq" id="WP_217842505.1">
    <property type="nucleotide sequence ID" value="NZ_CP077076.1"/>
</dbReference>
<protein>
    <recommendedName>
        <fullName evidence="4">HNH endonuclease</fullName>
    </recommendedName>
</protein>
<organism evidence="2 3">
    <name type="scientific">Pseudomonas fakonensis</name>
    <dbReference type="NCBI Taxonomy" id="2842355"/>
    <lineage>
        <taxon>Bacteria</taxon>
        <taxon>Pseudomonadati</taxon>
        <taxon>Pseudomonadota</taxon>
        <taxon>Gammaproteobacteria</taxon>
        <taxon>Pseudomonadales</taxon>
        <taxon>Pseudomonadaceae</taxon>
        <taxon>Pseudomonas</taxon>
    </lineage>
</organism>
<name>A0ABX8N9T1_9PSED</name>
<evidence type="ECO:0008006" key="4">
    <source>
        <dbReference type="Google" id="ProtNLM"/>
    </source>
</evidence>
<dbReference type="EMBL" id="CP077076">
    <property type="protein sequence ID" value="QXH53091.1"/>
    <property type="molecule type" value="Genomic_DNA"/>
</dbReference>
<accession>A0ABX8N9T1</accession>
<proteinExistence type="predicted"/>
<keyword evidence="3" id="KW-1185">Reference proteome</keyword>
<feature type="region of interest" description="Disordered" evidence="1">
    <location>
        <begin position="48"/>
        <end position="69"/>
    </location>
</feature>
<dbReference type="Proteomes" id="UP001046350">
    <property type="component" value="Chromosome"/>
</dbReference>
<reference evidence="2" key="1">
    <citation type="journal article" date="2021" name="Microorganisms">
        <title>The Ever-Expanding Pseudomonas Genus: Description of 43 New Species and Partition of the Pseudomonas putida Group.</title>
        <authorList>
            <person name="Girard L."/>
            <person name="Lood C."/>
            <person name="Hofte M."/>
            <person name="Vandamme P."/>
            <person name="Rokni-Zadeh H."/>
            <person name="van Noort V."/>
            <person name="Lavigne R."/>
            <person name="De Mot R."/>
        </authorList>
    </citation>
    <scope>NUCLEOTIDE SEQUENCE</scope>
    <source>
        <strain evidence="2">COW40</strain>
    </source>
</reference>
<feature type="compositionally biased region" description="Basic residues" evidence="1">
    <location>
        <begin position="59"/>
        <end position="69"/>
    </location>
</feature>